<organism evidence="1 2">
    <name type="scientific">Companilactobacillus tucceti DSM 20183</name>
    <dbReference type="NCBI Taxonomy" id="1423811"/>
    <lineage>
        <taxon>Bacteria</taxon>
        <taxon>Bacillati</taxon>
        <taxon>Bacillota</taxon>
        <taxon>Bacilli</taxon>
        <taxon>Lactobacillales</taxon>
        <taxon>Lactobacillaceae</taxon>
        <taxon>Companilactobacillus</taxon>
    </lineage>
</organism>
<dbReference type="Proteomes" id="UP000050929">
    <property type="component" value="Unassembled WGS sequence"/>
</dbReference>
<reference evidence="1 2" key="1">
    <citation type="journal article" date="2015" name="Genome Announc.">
        <title>Expanding the biotechnology potential of lactobacilli through comparative genomics of 213 strains and associated genera.</title>
        <authorList>
            <person name="Sun Z."/>
            <person name="Harris H.M."/>
            <person name="McCann A."/>
            <person name="Guo C."/>
            <person name="Argimon S."/>
            <person name="Zhang W."/>
            <person name="Yang X."/>
            <person name="Jeffery I.B."/>
            <person name="Cooney J.C."/>
            <person name="Kagawa T.F."/>
            <person name="Liu W."/>
            <person name="Song Y."/>
            <person name="Salvetti E."/>
            <person name="Wrobel A."/>
            <person name="Rasinkangas P."/>
            <person name="Parkhill J."/>
            <person name="Rea M.C."/>
            <person name="O'Sullivan O."/>
            <person name="Ritari J."/>
            <person name="Douillard F.P."/>
            <person name="Paul Ross R."/>
            <person name="Yang R."/>
            <person name="Briner A.E."/>
            <person name="Felis G.E."/>
            <person name="de Vos W.M."/>
            <person name="Barrangou R."/>
            <person name="Klaenhammer T.R."/>
            <person name="Caufield P.W."/>
            <person name="Cui Y."/>
            <person name="Zhang H."/>
            <person name="O'Toole P.W."/>
        </authorList>
    </citation>
    <scope>NUCLEOTIDE SEQUENCE [LARGE SCALE GENOMIC DNA]</scope>
    <source>
        <strain evidence="1 2">DSM 20183</strain>
    </source>
</reference>
<comment type="caution">
    <text evidence="1">The sequence shown here is derived from an EMBL/GenBank/DDBJ whole genome shotgun (WGS) entry which is preliminary data.</text>
</comment>
<dbReference type="AlphaFoldDB" id="A0A0R1IYQ4"/>
<dbReference type="STRING" id="1423811.FC72_GL000539"/>
<keyword evidence="2" id="KW-1185">Reference proteome</keyword>
<evidence type="ECO:0000313" key="2">
    <source>
        <dbReference type="Proteomes" id="UP000050929"/>
    </source>
</evidence>
<evidence type="ECO:0000313" key="1">
    <source>
        <dbReference type="EMBL" id="KRK64368.1"/>
    </source>
</evidence>
<sequence length="160" mass="19114">MDLSISPFRILVHRRSFMKTIQTGTKYIDFLKTNDDNFSEIFNRISEVYKLLQSLYMTDRSYTLGFKKLFGSKDDVELYCITYDDYQLLNEVLNNTVDMLNEAGIVNLVIHDEFKHIYLEIPKQLELNETYIEIFNKDWQAVDDFINELDTSLFIYKEEK</sequence>
<gene>
    <name evidence="1" type="ORF">FC72_GL000539</name>
</gene>
<protein>
    <submittedName>
        <fullName evidence="1">Uncharacterized protein</fullName>
    </submittedName>
</protein>
<accession>A0A0R1IYQ4</accession>
<name>A0A0R1IYQ4_9LACO</name>
<proteinExistence type="predicted"/>
<dbReference type="PATRIC" id="fig|1423811.3.peg.546"/>
<dbReference type="EMBL" id="AZDG01000013">
    <property type="protein sequence ID" value="KRK64368.1"/>
    <property type="molecule type" value="Genomic_DNA"/>
</dbReference>